<evidence type="ECO:0000256" key="1">
    <source>
        <dbReference type="SAM" id="MobiDB-lite"/>
    </source>
</evidence>
<gene>
    <name evidence="2" type="ORF">PACLA_8A082286</name>
</gene>
<evidence type="ECO:0000313" key="2">
    <source>
        <dbReference type="EMBL" id="CAB3976852.1"/>
    </source>
</evidence>
<accession>A0A6S7FG72</accession>
<reference evidence="2" key="1">
    <citation type="submission" date="2020-04" db="EMBL/GenBank/DDBJ databases">
        <authorList>
            <person name="Alioto T."/>
            <person name="Alioto T."/>
            <person name="Gomez Garrido J."/>
        </authorList>
    </citation>
    <scope>NUCLEOTIDE SEQUENCE</scope>
    <source>
        <strain evidence="2">A484AB</strain>
    </source>
</reference>
<feature type="region of interest" description="Disordered" evidence="1">
    <location>
        <begin position="135"/>
        <end position="164"/>
    </location>
</feature>
<feature type="compositionally biased region" description="Low complexity" evidence="1">
    <location>
        <begin position="135"/>
        <end position="144"/>
    </location>
</feature>
<protein>
    <submittedName>
        <fullName evidence="2">Uncharacterized protein</fullName>
    </submittedName>
</protein>
<dbReference type="Proteomes" id="UP001152795">
    <property type="component" value="Unassembled WGS sequence"/>
</dbReference>
<feature type="compositionally biased region" description="Basic and acidic residues" evidence="1">
    <location>
        <begin position="146"/>
        <end position="164"/>
    </location>
</feature>
<dbReference type="EMBL" id="CACRXK020000017">
    <property type="protein sequence ID" value="CAB3976852.1"/>
    <property type="molecule type" value="Genomic_DNA"/>
</dbReference>
<keyword evidence="3" id="KW-1185">Reference proteome</keyword>
<sequence>MASNDIATEISANEEFGQEVVVDCIAFFTKKEKVVRILEEKKISLQSKKLKKCVCEFAGLREIAKSLGLGESIEVQINRETKTNGRTERIAIETDQQLALELPEIVYGRDRLQIVVYPIKISFGKKCPTIVITSADSSSSTTSTNDPRKDETKAKNNGDKYHLQEKEKENLKKDLALRNGSVIVKCDKHTYIKICGCEQGDKSAFQIIKNKIENRQIDQYLSLLSILPDCPHARLHSPIDKIVLLKKGRAKEVHCSHGIAFLVCKSGPLKAVEVLPNSIGIILKGKRKVELIEIADQLKVNSLGTVQAIKTHIEDHFKNTEWNHEGVSSDKDDIIFPKNNNQPSFDSMACVDNMLLYATKSAVDGQRTIVQLNLQRDGVRLVCIEEHAIVSYDEDCGKVHSMCINGSSLFLSNQRGISRLDLSTQQHSLIIRAPNDPCILAKFGSDLLYTNQKSCSVWRLQSTGDVEVFAGKEGSLDGPVTCRFRQPMGIATEFDSVVFLRAIGALYEAFSIHNKAALYETKTTNEAIELVRHCKTTLEEYEYEIRTESNITGALNGPQGHVSAKTVDYIQLMEWGLLRLASILAEYDYQCLNLLSCMTLDIENCHATVHAK</sequence>
<name>A0A6S7FG72_PARCT</name>
<comment type="caution">
    <text evidence="2">The sequence shown here is derived from an EMBL/GenBank/DDBJ whole genome shotgun (WGS) entry which is preliminary data.</text>
</comment>
<proteinExistence type="predicted"/>
<dbReference type="AlphaFoldDB" id="A0A6S7FG72"/>
<organism evidence="2 3">
    <name type="scientific">Paramuricea clavata</name>
    <name type="common">Red gorgonian</name>
    <name type="synonym">Violescent sea-whip</name>
    <dbReference type="NCBI Taxonomy" id="317549"/>
    <lineage>
        <taxon>Eukaryota</taxon>
        <taxon>Metazoa</taxon>
        <taxon>Cnidaria</taxon>
        <taxon>Anthozoa</taxon>
        <taxon>Octocorallia</taxon>
        <taxon>Malacalcyonacea</taxon>
        <taxon>Plexauridae</taxon>
        <taxon>Paramuricea</taxon>
    </lineage>
</organism>
<evidence type="ECO:0000313" key="3">
    <source>
        <dbReference type="Proteomes" id="UP001152795"/>
    </source>
</evidence>